<dbReference type="GO" id="GO:0071916">
    <property type="term" value="F:dipeptide transmembrane transporter activity"/>
    <property type="evidence" value="ECO:0007669"/>
    <property type="project" value="TreeGrafter"/>
</dbReference>
<dbReference type="AlphaFoldDB" id="A0A3E2TS15"/>
<evidence type="ECO:0000256" key="12">
    <source>
        <dbReference type="ARBA" id="ARBA00044774"/>
    </source>
</evidence>
<protein>
    <recommendedName>
        <fullName evidence="12">Nickel import system permease protein NikB</fullName>
    </recommendedName>
</protein>
<dbReference type="Pfam" id="PF19300">
    <property type="entry name" value="BPD_transp_1_N"/>
    <property type="match status" value="1"/>
</dbReference>
<evidence type="ECO:0000256" key="4">
    <source>
        <dbReference type="ARBA" id="ARBA00022596"/>
    </source>
</evidence>
<evidence type="ECO:0000313" key="15">
    <source>
        <dbReference type="EMBL" id="RGB81007.1"/>
    </source>
</evidence>
<dbReference type="InterPro" id="IPR045621">
    <property type="entry name" value="BPD_transp_1_N"/>
</dbReference>
<comment type="similarity">
    <text evidence="10">Belongs to the binding-protein-dependent transport system permease family. OppBC subfamily.</text>
</comment>
<dbReference type="InterPro" id="IPR035906">
    <property type="entry name" value="MetI-like_sf"/>
</dbReference>
<feature type="transmembrane region" description="Helical" evidence="13">
    <location>
        <begin position="280"/>
        <end position="302"/>
    </location>
</feature>
<dbReference type="Proteomes" id="UP000260773">
    <property type="component" value="Unassembled WGS sequence"/>
</dbReference>
<evidence type="ECO:0000256" key="3">
    <source>
        <dbReference type="ARBA" id="ARBA00022475"/>
    </source>
</evidence>
<keyword evidence="9 13" id="KW-0472">Membrane</keyword>
<evidence type="ECO:0000256" key="5">
    <source>
        <dbReference type="ARBA" id="ARBA00022692"/>
    </source>
</evidence>
<dbReference type="InterPro" id="IPR000515">
    <property type="entry name" value="MetI-like"/>
</dbReference>
<keyword evidence="8" id="KW-0921">Nickel transport</keyword>
<dbReference type="RefSeq" id="WP_015514631.1">
    <property type="nucleotide sequence ID" value="NZ_JAQDKA010000005.1"/>
</dbReference>
<sequence>MVRYILKRLLQLVVVLLGVTFLTFMITQATPSDAAEMKYVSMGMMPSTELLEKTREEMGLNDPVLIQYGRWLGNVLHGDLGESSKFGESVWTQMTRKLPMTLKLAGVSLIVVIVFSFPLGILSAVKKNKVADYMIRFLSFFGVSMPNFWLALLLMYIFAVRLGWFKVVSTNSVQGMILPVATLTIPMISSYARQIRAALLEELNANYVIGARARGIPERRIIWGHVLPNAILPIVTLLGLSVGHLLGGASIIETIFSWQGIGNMVVEAIRVRDYPLIQGYVIWMAIIYVMVNLIVDIAYRLLDPQIRLRKRVD</sequence>
<evidence type="ECO:0000259" key="14">
    <source>
        <dbReference type="PROSITE" id="PS50928"/>
    </source>
</evidence>
<comment type="subunit">
    <text evidence="11">The complex is composed of two ATP-binding proteins (NikD and NikE), two transmembrane proteins (NikB and NikC) and a solute-binding protein (NikA).</text>
</comment>
<evidence type="ECO:0000256" key="11">
    <source>
        <dbReference type="ARBA" id="ARBA00038669"/>
    </source>
</evidence>
<evidence type="ECO:0000256" key="2">
    <source>
        <dbReference type="ARBA" id="ARBA00022448"/>
    </source>
</evidence>
<feature type="transmembrane region" description="Helical" evidence="13">
    <location>
        <begin position="172"/>
        <end position="192"/>
    </location>
</feature>
<reference evidence="15 16" key="1">
    <citation type="submission" date="2018-08" db="EMBL/GenBank/DDBJ databases">
        <title>A genome reference for cultivated species of the human gut microbiota.</title>
        <authorList>
            <person name="Zou Y."/>
            <person name="Xue W."/>
            <person name="Luo G."/>
        </authorList>
    </citation>
    <scope>NUCLEOTIDE SEQUENCE [LARGE SCALE GENOMIC DNA]</scope>
    <source>
        <strain evidence="15 16">AF45-17</strain>
    </source>
</reference>
<feature type="transmembrane region" description="Helical" evidence="13">
    <location>
        <begin position="104"/>
        <end position="125"/>
    </location>
</feature>
<keyword evidence="6 13" id="KW-1133">Transmembrane helix</keyword>
<evidence type="ECO:0000256" key="7">
    <source>
        <dbReference type="ARBA" id="ARBA00023065"/>
    </source>
</evidence>
<dbReference type="PANTHER" id="PTHR43163">
    <property type="entry name" value="DIPEPTIDE TRANSPORT SYSTEM PERMEASE PROTEIN DPPB-RELATED"/>
    <property type="match status" value="1"/>
</dbReference>
<keyword evidence="5 13" id="KW-0812">Transmembrane</keyword>
<dbReference type="NCBIfam" id="NF045470">
    <property type="entry name" value="Opp2B"/>
    <property type="match status" value="1"/>
</dbReference>
<feature type="transmembrane region" description="Helical" evidence="13">
    <location>
        <begin position="221"/>
        <end position="240"/>
    </location>
</feature>
<evidence type="ECO:0000256" key="9">
    <source>
        <dbReference type="ARBA" id="ARBA00023136"/>
    </source>
</evidence>
<keyword evidence="7" id="KW-0406">Ion transport</keyword>
<keyword evidence="4" id="KW-0533">Nickel</keyword>
<dbReference type="InterPro" id="IPR050045">
    <property type="entry name" value="Opp2B"/>
</dbReference>
<gene>
    <name evidence="15" type="ORF">DW070_04205</name>
</gene>
<accession>A0A3E2TS15</accession>
<dbReference type="PROSITE" id="PS50928">
    <property type="entry name" value="ABC_TM1"/>
    <property type="match status" value="1"/>
</dbReference>
<evidence type="ECO:0000313" key="16">
    <source>
        <dbReference type="Proteomes" id="UP000260773"/>
    </source>
</evidence>
<dbReference type="Gene3D" id="1.10.3720.10">
    <property type="entry name" value="MetI-like"/>
    <property type="match status" value="1"/>
</dbReference>
<dbReference type="GO" id="GO:0005886">
    <property type="term" value="C:plasma membrane"/>
    <property type="evidence" value="ECO:0007669"/>
    <property type="project" value="UniProtKB-SubCell"/>
</dbReference>
<dbReference type="Pfam" id="PF00528">
    <property type="entry name" value="BPD_transp_1"/>
    <property type="match status" value="1"/>
</dbReference>
<keyword evidence="3" id="KW-1003">Cell membrane</keyword>
<evidence type="ECO:0000256" key="8">
    <source>
        <dbReference type="ARBA" id="ARBA00023112"/>
    </source>
</evidence>
<dbReference type="CDD" id="cd06261">
    <property type="entry name" value="TM_PBP2"/>
    <property type="match status" value="1"/>
</dbReference>
<dbReference type="EMBL" id="QVEP01000007">
    <property type="protein sequence ID" value="RGB81007.1"/>
    <property type="molecule type" value="Genomic_DNA"/>
</dbReference>
<evidence type="ECO:0000256" key="6">
    <source>
        <dbReference type="ARBA" id="ARBA00022989"/>
    </source>
</evidence>
<comment type="subcellular location">
    <subcellularLocation>
        <location evidence="1 13">Cell membrane</location>
        <topology evidence="1 13">Multi-pass membrane protein</topology>
    </subcellularLocation>
</comment>
<proteinExistence type="inferred from homology"/>
<dbReference type="PANTHER" id="PTHR43163:SF6">
    <property type="entry name" value="DIPEPTIDE TRANSPORT SYSTEM PERMEASE PROTEIN DPPB-RELATED"/>
    <property type="match status" value="1"/>
</dbReference>
<keyword evidence="2 13" id="KW-0813">Transport</keyword>
<evidence type="ECO:0000256" key="13">
    <source>
        <dbReference type="RuleBase" id="RU363032"/>
    </source>
</evidence>
<feature type="domain" description="ABC transmembrane type-1" evidence="14">
    <location>
        <begin position="98"/>
        <end position="299"/>
    </location>
</feature>
<feature type="transmembrane region" description="Helical" evidence="13">
    <location>
        <begin position="137"/>
        <end position="160"/>
    </location>
</feature>
<organism evidence="15 16">
    <name type="scientific">Coprococcus catus</name>
    <dbReference type="NCBI Taxonomy" id="116085"/>
    <lineage>
        <taxon>Bacteria</taxon>
        <taxon>Bacillati</taxon>
        <taxon>Bacillota</taxon>
        <taxon>Clostridia</taxon>
        <taxon>Lachnospirales</taxon>
        <taxon>Lachnospiraceae</taxon>
        <taxon>Coprococcus</taxon>
    </lineage>
</organism>
<dbReference type="GO" id="GO:0015099">
    <property type="term" value="F:nickel cation transmembrane transporter activity"/>
    <property type="evidence" value="ECO:0007669"/>
    <property type="project" value="InterPro"/>
</dbReference>
<dbReference type="SUPFAM" id="SSF161098">
    <property type="entry name" value="MetI-like"/>
    <property type="match status" value="1"/>
</dbReference>
<evidence type="ECO:0000256" key="10">
    <source>
        <dbReference type="ARBA" id="ARBA00024202"/>
    </source>
</evidence>
<name>A0A3E2TS15_9FIRM</name>
<evidence type="ECO:0000256" key="1">
    <source>
        <dbReference type="ARBA" id="ARBA00004651"/>
    </source>
</evidence>
<comment type="caution">
    <text evidence="15">The sequence shown here is derived from an EMBL/GenBank/DDBJ whole genome shotgun (WGS) entry which is preliminary data.</text>
</comment>